<comment type="subcellular location">
    <subcellularLocation>
        <location evidence="1">Cell membrane</location>
        <topology evidence="1">Multi-pass membrane protein</topology>
    </subcellularLocation>
</comment>
<dbReference type="Pfam" id="PF13807">
    <property type="entry name" value="GNVR"/>
    <property type="match status" value="1"/>
</dbReference>
<accession>A0AAU9Q954</accession>
<dbReference type="InterPro" id="IPR032807">
    <property type="entry name" value="GNVR"/>
</dbReference>
<dbReference type="InterPro" id="IPR050445">
    <property type="entry name" value="Bact_polysacc_biosynth/exp"/>
</dbReference>
<keyword evidence="2" id="KW-1003">Cell membrane</keyword>
<protein>
    <submittedName>
        <fullName evidence="9">Lipopolysaccharide biosynthesis</fullName>
    </submittedName>
</protein>
<dbReference type="InterPro" id="IPR003856">
    <property type="entry name" value="LPS_length_determ_N"/>
</dbReference>
<evidence type="ECO:0000256" key="5">
    <source>
        <dbReference type="ARBA" id="ARBA00023136"/>
    </source>
</evidence>
<evidence type="ECO:0000256" key="4">
    <source>
        <dbReference type="ARBA" id="ARBA00022989"/>
    </source>
</evidence>
<evidence type="ECO:0000256" key="3">
    <source>
        <dbReference type="ARBA" id="ARBA00022692"/>
    </source>
</evidence>
<reference evidence="9" key="1">
    <citation type="submission" date="2022-01" db="EMBL/GenBank/DDBJ databases">
        <authorList>
            <person name="Lagorce A."/>
        </authorList>
    </citation>
    <scope>NUCLEOTIDE SEQUENCE</scope>
    <source>
        <strain evidence="9">Th15_F1_D04</strain>
    </source>
</reference>
<feature type="domain" description="Tyrosine-protein kinase G-rich" evidence="8">
    <location>
        <begin position="252"/>
        <end position="315"/>
    </location>
</feature>
<dbReference type="GO" id="GO:0004713">
    <property type="term" value="F:protein tyrosine kinase activity"/>
    <property type="evidence" value="ECO:0007669"/>
    <property type="project" value="TreeGrafter"/>
</dbReference>
<evidence type="ECO:0000256" key="6">
    <source>
        <dbReference type="SAM" id="Phobius"/>
    </source>
</evidence>
<comment type="caution">
    <text evidence="9">The sequence shown here is derived from an EMBL/GenBank/DDBJ whole genome shotgun (WGS) entry which is preliminary data.</text>
</comment>
<dbReference type="AlphaFoldDB" id="A0AAU9Q954"/>
<evidence type="ECO:0000313" key="9">
    <source>
        <dbReference type="EMBL" id="CAH1535288.1"/>
    </source>
</evidence>
<evidence type="ECO:0000256" key="1">
    <source>
        <dbReference type="ARBA" id="ARBA00004651"/>
    </source>
</evidence>
<evidence type="ECO:0000259" key="8">
    <source>
        <dbReference type="Pfam" id="PF13807"/>
    </source>
</evidence>
<dbReference type="Pfam" id="PF02706">
    <property type="entry name" value="Wzz"/>
    <property type="match status" value="1"/>
</dbReference>
<proteinExistence type="predicted"/>
<dbReference type="GO" id="GO:0005886">
    <property type="term" value="C:plasma membrane"/>
    <property type="evidence" value="ECO:0007669"/>
    <property type="project" value="UniProtKB-SubCell"/>
</dbReference>
<feature type="transmembrane region" description="Helical" evidence="6">
    <location>
        <begin position="294"/>
        <end position="318"/>
    </location>
</feature>
<sequence length="326" mass="36488">MIEKQDTSQSLEKPIPQRDDEKKDIDLRDLFSALWKGKWVIIIFTAVFAVGSVFFAIKQPNTYSANALLAPTESSDGGALSKMSGQLGGLAAIAGVNLGGSEASRTDLAVQVIQSRQFIDKFISEHEILVPLMATKGWNLEKNSLLIDSDIYDTKTKSWLRAAEGLRTSEPTPQEASSYFKKEIFSIEEDKESGFYLIKVSHFSPYIAKQWVDFLIDDINKVMRERAIEESTKNLAYLNSQLNKTAVADMQSMFYKLIEEQTKSLMLAKAQEEFVFKTIDPAVVPEIKAGPQRALICVLGTMLGFMLGVFIIFVRFLFVGHSSNKK</sequence>
<dbReference type="Proteomes" id="UP001295420">
    <property type="component" value="Unassembled WGS sequence"/>
</dbReference>
<keyword evidence="4 6" id="KW-1133">Transmembrane helix</keyword>
<dbReference type="RefSeq" id="WP_409931584.1">
    <property type="nucleotide sequence ID" value="NZ_CAKMTQ010000034.1"/>
</dbReference>
<gene>
    <name evidence="9" type="ORF">THF1D04_40147</name>
</gene>
<dbReference type="PANTHER" id="PTHR32309:SF13">
    <property type="entry name" value="FERRIC ENTEROBACTIN TRANSPORT PROTEIN FEPE"/>
    <property type="match status" value="1"/>
</dbReference>
<dbReference type="EMBL" id="CAKMTQ010000034">
    <property type="protein sequence ID" value="CAH1535288.1"/>
    <property type="molecule type" value="Genomic_DNA"/>
</dbReference>
<evidence type="ECO:0000256" key="2">
    <source>
        <dbReference type="ARBA" id="ARBA00022475"/>
    </source>
</evidence>
<evidence type="ECO:0000313" key="10">
    <source>
        <dbReference type="Proteomes" id="UP001295420"/>
    </source>
</evidence>
<evidence type="ECO:0000259" key="7">
    <source>
        <dbReference type="Pfam" id="PF02706"/>
    </source>
</evidence>
<feature type="domain" description="Polysaccharide chain length determinant N-terminal" evidence="7">
    <location>
        <begin position="24"/>
        <end position="125"/>
    </location>
</feature>
<feature type="transmembrane region" description="Helical" evidence="6">
    <location>
        <begin position="39"/>
        <end position="57"/>
    </location>
</feature>
<dbReference type="PANTHER" id="PTHR32309">
    <property type="entry name" value="TYROSINE-PROTEIN KINASE"/>
    <property type="match status" value="1"/>
</dbReference>
<organism evidence="9 10">
    <name type="scientific">Vibrio owensii</name>
    <dbReference type="NCBI Taxonomy" id="696485"/>
    <lineage>
        <taxon>Bacteria</taxon>
        <taxon>Pseudomonadati</taxon>
        <taxon>Pseudomonadota</taxon>
        <taxon>Gammaproteobacteria</taxon>
        <taxon>Vibrionales</taxon>
        <taxon>Vibrionaceae</taxon>
        <taxon>Vibrio</taxon>
    </lineage>
</organism>
<name>A0AAU9Q954_9VIBR</name>
<keyword evidence="5 6" id="KW-0472">Membrane</keyword>
<keyword evidence="3 6" id="KW-0812">Transmembrane</keyword>